<dbReference type="FunFam" id="3.40.720.10:FF:000007">
    <property type="entry name" value="Arylsulfatase family, member J"/>
    <property type="match status" value="1"/>
</dbReference>
<dbReference type="PROSITE" id="PS00523">
    <property type="entry name" value="SULFATASE_1"/>
    <property type="match status" value="1"/>
</dbReference>
<keyword evidence="8" id="KW-0732">Signal</keyword>
<reference evidence="10" key="3">
    <citation type="submission" date="2025-09" db="UniProtKB">
        <authorList>
            <consortium name="Ensembl"/>
        </authorList>
    </citation>
    <scope>IDENTIFICATION</scope>
</reference>
<name>A0A3P8TA09_AMPPE</name>
<dbReference type="InterPro" id="IPR017850">
    <property type="entry name" value="Alkaline_phosphatase_core_sf"/>
</dbReference>
<protein>
    <submittedName>
        <fullName evidence="10">Arylsulfatase family, member Ib</fullName>
    </submittedName>
</protein>
<keyword evidence="11" id="KW-1185">Reference proteome</keyword>
<dbReference type="PANTHER" id="PTHR10342">
    <property type="entry name" value="ARYLSULFATASE"/>
    <property type="match status" value="1"/>
</dbReference>
<sequence length="534" mass="60602">MQAATAAAVALTVLSVFLSLDGLLAHRSEPNQIQQQNDRNNQNEEVEQKKKNQPHIIFILIDDQGFNDIGYHNPTIKTPTLDKLAAEGVKLENYYVQPICTPSRSQLITGRYQIHTGLQHSIIRPSQPSCLPSHMDTLPERLREAGYSTHMVGKWHLGFYRKACLPTRKGFDSFFGSLTGSVDYYSYGSRRCPGLCGYDLHDDRGRGVGQEGKYSTTLFTQRSINVFLQAVHTPLQPPKSYIYPYRDMANVARRKFAAMVSTVDEAVRNVTYALRKYGYYRNSVIIYSTDNGAQPFTGGSNWPLRGRKGTYWEGGVRGVAFVHSPLLRRRRRVSKDLLHITDWFPTLVGLAGGNISQSPGLDGFDVWPTISEGKESPRQEILHNIDPLHKLPSQTMMWDTSVQAAIRVGDWKLLTGDPGHGDWVPPQVLPTLPGRWWNLERTSLSFYKTSTHKNIWLFNITGDPYERHDLADQRPDVVQQLLARHHGGAWVPWVDEGEDEEGKYQGSRKKKKCRLCKLKSFFLKLNTGMMSNRI</sequence>
<dbReference type="InterPro" id="IPR000917">
    <property type="entry name" value="Sulfatase_N"/>
</dbReference>
<dbReference type="STRING" id="161767.ENSAPEP00000021294"/>
<dbReference type="GeneTree" id="ENSGT00940000166125"/>
<evidence type="ECO:0000313" key="10">
    <source>
        <dbReference type="Ensembl" id="ENSAPEP00000021294.1"/>
    </source>
</evidence>
<reference evidence="10 11" key="1">
    <citation type="submission" date="2018-03" db="EMBL/GenBank/DDBJ databases">
        <title>Finding Nemo's genes: A chromosome-scale reference assembly of the genome of the orange clownfish Amphiprion percula.</title>
        <authorList>
            <person name="Lehmann R."/>
        </authorList>
    </citation>
    <scope>NUCLEOTIDE SEQUENCE</scope>
</reference>
<dbReference type="GO" id="GO:0008484">
    <property type="term" value="F:sulfuric ester hydrolase activity"/>
    <property type="evidence" value="ECO:0007669"/>
    <property type="project" value="InterPro"/>
</dbReference>
<keyword evidence="5" id="KW-0106">Calcium</keyword>
<dbReference type="AlphaFoldDB" id="A0A3P8TA09"/>
<reference evidence="10" key="2">
    <citation type="submission" date="2025-08" db="UniProtKB">
        <authorList>
            <consortium name="Ensembl"/>
        </authorList>
    </citation>
    <scope>IDENTIFICATION</scope>
</reference>
<accession>A0A3P8TA09</accession>
<evidence type="ECO:0000256" key="7">
    <source>
        <dbReference type="SAM" id="MobiDB-lite"/>
    </source>
</evidence>
<dbReference type="OMA" id="THKNIWL"/>
<feature type="region of interest" description="Disordered" evidence="7">
    <location>
        <begin position="29"/>
        <end position="50"/>
    </location>
</feature>
<evidence type="ECO:0000256" key="4">
    <source>
        <dbReference type="ARBA" id="ARBA00022801"/>
    </source>
</evidence>
<feature type="domain" description="Sulfatase N-terminal" evidence="9">
    <location>
        <begin position="54"/>
        <end position="352"/>
    </location>
</feature>
<feature type="chain" id="PRO_5018272901" evidence="8">
    <location>
        <begin position="26"/>
        <end position="534"/>
    </location>
</feature>
<evidence type="ECO:0000256" key="3">
    <source>
        <dbReference type="ARBA" id="ARBA00022723"/>
    </source>
</evidence>
<dbReference type="Ensembl" id="ENSAPET00000021860.1">
    <property type="protein sequence ID" value="ENSAPEP00000021294.1"/>
    <property type="gene ID" value="ENSAPEG00000015195.1"/>
</dbReference>
<proteinExistence type="inferred from homology"/>
<dbReference type="Pfam" id="PF00884">
    <property type="entry name" value="Sulfatase"/>
    <property type="match status" value="1"/>
</dbReference>
<dbReference type="CDD" id="cd16029">
    <property type="entry name" value="4-S"/>
    <property type="match status" value="1"/>
</dbReference>
<evidence type="ECO:0000256" key="1">
    <source>
        <dbReference type="ARBA" id="ARBA00001913"/>
    </source>
</evidence>
<dbReference type="InterPro" id="IPR047115">
    <property type="entry name" value="ARSB"/>
</dbReference>
<evidence type="ECO:0000259" key="9">
    <source>
        <dbReference type="Pfam" id="PF00884"/>
    </source>
</evidence>
<dbReference type="InterPro" id="IPR024607">
    <property type="entry name" value="Sulfatase_CS"/>
</dbReference>
<comment type="cofactor">
    <cofactor evidence="1">
        <name>Ca(2+)</name>
        <dbReference type="ChEBI" id="CHEBI:29108"/>
    </cofactor>
</comment>
<dbReference type="Gene3D" id="3.30.1120.10">
    <property type="match status" value="1"/>
</dbReference>
<evidence type="ECO:0000256" key="2">
    <source>
        <dbReference type="ARBA" id="ARBA00008779"/>
    </source>
</evidence>
<keyword evidence="3" id="KW-0479">Metal-binding</keyword>
<dbReference type="PROSITE" id="PS00149">
    <property type="entry name" value="SULFATASE_2"/>
    <property type="match status" value="1"/>
</dbReference>
<feature type="compositionally biased region" description="Low complexity" evidence="7">
    <location>
        <begin position="31"/>
        <end position="40"/>
    </location>
</feature>
<dbReference type="GO" id="GO:0046872">
    <property type="term" value="F:metal ion binding"/>
    <property type="evidence" value="ECO:0007669"/>
    <property type="project" value="UniProtKB-KW"/>
</dbReference>
<keyword evidence="6" id="KW-0325">Glycoprotein</keyword>
<dbReference type="SUPFAM" id="SSF53649">
    <property type="entry name" value="Alkaline phosphatase-like"/>
    <property type="match status" value="1"/>
</dbReference>
<dbReference type="Gene3D" id="3.40.720.10">
    <property type="entry name" value="Alkaline Phosphatase, subunit A"/>
    <property type="match status" value="1"/>
</dbReference>
<comment type="similarity">
    <text evidence="2">Belongs to the sulfatase family.</text>
</comment>
<feature type="signal peptide" evidence="8">
    <location>
        <begin position="1"/>
        <end position="25"/>
    </location>
</feature>
<dbReference type="PANTHER" id="PTHR10342:SF68">
    <property type="entry name" value="ARYLSULFATASE I"/>
    <property type="match status" value="1"/>
</dbReference>
<dbReference type="Proteomes" id="UP000265080">
    <property type="component" value="Chromosome 10"/>
</dbReference>
<organism evidence="10 11">
    <name type="scientific">Amphiprion percula</name>
    <name type="common">Orange clownfish</name>
    <name type="synonym">Lutjanus percula</name>
    <dbReference type="NCBI Taxonomy" id="161767"/>
    <lineage>
        <taxon>Eukaryota</taxon>
        <taxon>Metazoa</taxon>
        <taxon>Chordata</taxon>
        <taxon>Craniata</taxon>
        <taxon>Vertebrata</taxon>
        <taxon>Euteleostomi</taxon>
        <taxon>Actinopterygii</taxon>
        <taxon>Neopterygii</taxon>
        <taxon>Teleostei</taxon>
        <taxon>Neoteleostei</taxon>
        <taxon>Acanthomorphata</taxon>
        <taxon>Ovalentaria</taxon>
        <taxon>Pomacentridae</taxon>
        <taxon>Amphiprion</taxon>
    </lineage>
</organism>
<evidence type="ECO:0000256" key="5">
    <source>
        <dbReference type="ARBA" id="ARBA00022837"/>
    </source>
</evidence>
<evidence type="ECO:0000256" key="8">
    <source>
        <dbReference type="SAM" id="SignalP"/>
    </source>
</evidence>
<evidence type="ECO:0000313" key="11">
    <source>
        <dbReference type="Proteomes" id="UP000265080"/>
    </source>
</evidence>
<evidence type="ECO:0000256" key="6">
    <source>
        <dbReference type="ARBA" id="ARBA00023180"/>
    </source>
</evidence>
<keyword evidence="4" id="KW-0378">Hydrolase</keyword>